<sequence length="121" mass="13116">MAFAFTPSYRAALSRTLPKGLHGAWLGKTNKVVNLCLSAKTVQAKSPHEFWASLLGNAQCIAYIPSPSPMSAVPKMNRTELPYKVLENPCGKVPLACQPLMLGGYFRVLRPIAKNIATETG</sequence>
<dbReference type="EnsemblMetazoa" id="ACOM041788-RA">
    <property type="protein sequence ID" value="ACOM041788-PA.1"/>
    <property type="gene ID" value="ACOM041788"/>
</dbReference>
<evidence type="ECO:0000313" key="1">
    <source>
        <dbReference type="EnsemblMetazoa" id="ACOM041788-PA.1"/>
    </source>
</evidence>
<dbReference type="AlphaFoldDB" id="A0A8W7Q281"/>
<organism evidence="1">
    <name type="scientific">Anopheles coluzzii</name>
    <name type="common">African malaria mosquito</name>
    <dbReference type="NCBI Taxonomy" id="1518534"/>
    <lineage>
        <taxon>Eukaryota</taxon>
        <taxon>Metazoa</taxon>
        <taxon>Ecdysozoa</taxon>
        <taxon>Arthropoda</taxon>
        <taxon>Hexapoda</taxon>
        <taxon>Insecta</taxon>
        <taxon>Pterygota</taxon>
        <taxon>Neoptera</taxon>
        <taxon>Endopterygota</taxon>
        <taxon>Diptera</taxon>
        <taxon>Nematocera</taxon>
        <taxon>Culicoidea</taxon>
        <taxon>Culicidae</taxon>
        <taxon>Anophelinae</taxon>
        <taxon>Anopheles</taxon>
    </lineage>
</organism>
<name>A0A8W7Q281_ANOCL</name>
<dbReference type="Proteomes" id="UP000075882">
    <property type="component" value="Unassembled WGS sequence"/>
</dbReference>
<reference evidence="1" key="1">
    <citation type="submission" date="2022-08" db="UniProtKB">
        <authorList>
            <consortium name="EnsemblMetazoa"/>
        </authorList>
    </citation>
    <scope>IDENTIFICATION</scope>
</reference>
<accession>A0A8W7Q281</accession>
<protein>
    <submittedName>
        <fullName evidence="1">Uncharacterized protein</fullName>
    </submittedName>
</protein>
<proteinExistence type="predicted"/>